<dbReference type="Proteomes" id="UP000182054">
    <property type="component" value="Unassembled WGS sequence"/>
</dbReference>
<dbReference type="EMBL" id="FOJN01000018">
    <property type="protein sequence ID" value="SFA61532.1"/>
    <property type="molecule type" value="Genomic_DNA"/>
</dbReference>
<protein>
    <submittedName>
        <fullName evidence="2">Phospholipid/cholesterol/gamma-HCH transport system permease protein</fullName>
    </submittedName>
</protein>
<name>A0A1I0UBT6_9NOCA</name>
<feature type="transmembrane region" description="Helical" evidence="1">
    <location>
        <begin position="143"/>
        <end position="172"/>
    </location>
</feature>
<dbReference type="GO" id="GO:0043190">
    <property type="term" value="C:ATP-binding cassette (ABC) transporter complex"/>
    <property type="evidence" value="ECO:0007669"/>
    <property type="project" value="InterPro"/>
</dbReference>
<dbReference type="GeneID" id="85487459"/>
<feature type="transmembrane region" description="Helical" evidence="1">
    <location>
        <begin position="202"/>
        <end position="221"/>
    </location>
</feature>
<reference evidence="2 3" key="1">
    <citation type="submission" date="2016-10" db="EMBL/GenBank/DDBJ databases">
        <authorList>
            <person name="de Groot N.N."/>
        </authorList>
    </citation>
    <scope>NUCLEOTIDE SEQUENCE [LARGE SCALE GENOMIC DNA]</scope>
    <source>
        <strain evidence="2 3">DSM 44908</strain>
    </source>
</reference>
<keyword evidence="1" id="KW-0472">Membrane</keyword>
<organism evidence="2 3">
    <name type="scientific">Rhodococcoides kroppenstedtii</name>
    <dbReference type="NCBI Taxonomy" id="293050"/>
    <lineage>
        <taxon>Bacteria</taxon>
        <taxon>Bacillati</taxon>
        <taxon>Actinomycetota</taxon>
        <taxon>Actinomycetes</taxon>
        <taxon>Mycobacteriales</taxon>
        <taxon>Nocardiaceae</taxon>
        <taxon>Rhodococcoides</taxon>
    </lineage>
</organism>
<feature type="transmembrane region" description="Helical" evidence="1">
    <location>
        <begin position="94"/>
        <end position="113"/>
    </location>
</feature>
<feature type="transmembrane region" description="Helical" evidence="1">
    <location>
        <begin position="51"/>
        <end position="74"/>
    </location>
</feature>
<evidence type="ECO:0000313" key="3">
    <source>
        <dbReference type="Proteomes" id="UP000182054"/>
    </source>
</evidence>
<dbReference type="InterPro" id="IPR030802">
    <property type="entry name" value="Permease_MalE"/>
</dbReference>
<dbReference type="AlphaFoldDB" id="A0A1I0UBT6"/>
<dbReference type="GO" id="GO:0005548">
    <property type="term" value="F:phospholipid transporter activity"/>
    <property type="evidence" value="ECO:0007669"/>
    <property type="project" value="TreeGrafter"/>
</dbReference>
<feature type="transmembrane region" description="Helical" evidence="1">
    <location>
        <begin position="233"/>
        <end position="254"/>
    </location>
</feature>
<dbReference type="RefSeq" id="WP_068365660.1">
    <property type="nucleotide sequence ID" value="NZ_FOJN01000018.1"/>
</dbReference>
<keyword evidence="1" id="KW-0812">Transmembrane</keyword>
<accession>A0A1I0UBT6</accession>
<feature type="transmembrane region" description="Helical" evidence="1">
    <location>
        <begin position="178"/>
        <end position="195"/>
    </location>
</feature>
<dbReference type="PANTHER" id="PTHR30188:SF4">
    <property type="entry name" value="PROTEIN TRIGALACTOSYLDIACYLGLYCEROL 1, CHLOROPLASTIC"/>
    <property type="match status" value="1"/>
</dbReference>
<gene>
    <name evidence="2" type="ORF">SAMN05444374_11817</name>
</gene>
<proteinExistence type="predicted"/>
<dbReference type="OrthoDB" id="5243306at2"/>
<evidence type="ECO:0000256" key="1">
    <source>
        <dbReference type="SAM" id="Phobius"/>
    </source>
</evidence>
<dbReference type="Pfam" id="PF02405">
    <property type="entry name" value="MlaE"/>
    <property type="match status" value="1"/>
</dbReference>
<evidence type="ECO:0000313" key="2">
    <source>
        <dbReference type="EMBL" id="SFA61532.1"/>
    </source>
</evidence>
<sequence>MTSIALQARRVTTAVGEFYGLGVDTAVATVTRPFHWREFVDQSWFIARVSLLPTIAMSVPFTVLVVFTLNSLLIEIGASDLSGAGAGLGTVTQIGPLVTVLVVAGAAATAITADLGSRTIREEVDAMEVLGIDPVQRLVVPRVLACTTVAALLNGVVCAIGLAGGFTFSVFLQNVDPGAYVGGVTLLVGLPELLLSEVKAALFGLLAALVACHRGLTVHGGPKSVGDAVNETVVFSFAALFVVNLVLTSVGLSVSRL</sequence>
<dbReference type="PANTHER" id="PTHR30188">
    <property type="entry name" value="ABC TRANSPORTER PERMEASE PROTEIN-RELATED"/>
    <property type="match status" value="1"/>
</dbReference>
<keyword evidence="1" id="KW-1133">Transmembrane helix</keyword>